<feature type="transmembrane region" description="Helical" evidence="2">
    <location>
        <begin position="195"/>
        <end position="217"/>
    </location>
</feature>
<keyword evidence="2" id="KW-0812">Transmembrane</keyword>
<keyword evidence="2" id="KW-0472">Membrane</keyword>
<reference evidence="3" key="2">
    <citation type="journal article" date="2022" name="Microbiol. Resour. Announc.">
        <title>Whole-Genome Sequence of Entomortierella parvispora E1425, a Mucoromycotan Fungus Associated with Burkholderiaceae-Related Endosymbiotic Bacteria.</title>
        <authorList>
            <person name="Herlambang A."/>
            <person name="Guo Y."/>
            <person name="Takashima Y."/>
            <person name="Narisawa K."/>
            <person name="Ohta H."/>
            <person name="Nishizawa T."/>
        </authorList>
    </citation>
    <scope>NUCLEOTIDE SEQUENCE</scope>
    <source>
        <strain evidence="3">E1425</strain>
    </source>
</reference>
<dbReference type="PANTHER" id="PTHR10974">
    <property type="entry name" value="FI08016P-RELATED"/>
    <property type="match status" value="1"/>
</dbReference>
<dbReference type="Gene3D" id="3.40.720.10">
    <property type="entry name" value="Alkaline Phosphatase, subunit A"/>
    <property type="match status" value="1"/>
</dbReference>
<dbReference type="AlphaFoldDB" id="A0A9P3H6P3"/>
<evidence type="ECO:0008006" key="5">
    <source>
        <dbReference type="Google" id="ProtNLM"/>
    </source>
</evidence>
<organism evidence="3 4">
    <name type="scientific">Entomortierella parvispora</name>
    <dbReference type="NCBI Taxonomy" id="205924"/>
    <lineage>
        <taxon>Eukaryota</taxon>
        <taxon>Fungi</taxon>
        <taxon>Fungi incertae sedis</taxon>
        <taxon>Mucoromycota</taxon>
        <taxon>Mortierellomycotina</taxon>
        <taxon>Mortierellomycetes</taxon>
        <taxon>Mortierellales</taxon>
        <taxon>Mortierellaceae</taxon>
        <taxon>Entomortierella</taxon>
    </lineage>
</organism>
<reference evidence="3" key="1">
    <citation type="submission" date="2021-11" db="EMBL/GenBank/DDBJ databases">
        <authorList>
            <person name="Herlambang A."/>
            <person name="Guo Y."/>
            <person name="Takashima Y."/>
            <person name="Nishizawa T."/>
        </authorList>
    </citation>
    <scope>NUCLEOTIDE SEQUENCE</scope>
    <source>
        <strain evidence="3">E1425</strain>
    </source>
</reference>
<name>A0A9P3H6P3_9FUNG</name>
<dbReference type="Proteomes" id="UP000827284">
    <property type="component" value="Unassembled WGS sequence"/>
</dbReference>
<evidence type="ECO:0000313" key="4">
    <source>
        <dbReference type="Proteomes" id="UP000827284"/>
    </source>
</evidence>
<gene>
    <name evidence="3" type="ORF">EMPS_03380</name>
</gene>
<evidence type="ECO:0000256" key="1">
    <source>
        <dbReference type="SAM" id="MobiDB-lite"/>
    </source>
</evidence>
<feature type="transmembrane region" description="Helical" evidence="2">
    <location>
        <begin position="140"/>
        <end position="158"/>
    </location>
</feature>
<evidence type="ECO:0000256" key="2">
    <source>
        <dbReference type="SAM" id="Phobius"/>
    </source>
</evidence>
<sequence>MVQRPTTPPSPEPKALDSSYSNSLSSTTLRRGHNRQSSKEENNQNDDDDNKDPENQEHQNHTVLSMDEQSWHGHPKGKDSNKMGPSSGTHKTAVPAARTVVSIRILGILILISLFSWFYLEALAGGDIEWVKDHLSMLGVNLTLSVACLTAATTLITLTPMSRTFAGLLFLGMGTILFALKKWDDGESFETHGAYNMLVFMVIAIPLNGLIQSILLCQRKMDPKAFHRFMAMTIMATTFLTTLLLMYYRSIWGNGSHGAFLRHGQFAGTELCEWDGLNLPLVDLLPNHIQNFWAGSSSCPVVQGIEAEWSYDGILTIQCLNKGSDVQPTFDILPETKSWSPGDKIMHTYNKMIVERIEKREYTEPVVVNELGIEAVVAHCEEGVSKVLLRVVRQTEVLDRVHKIEMEKTEQKLSDLTMEDEEQAMVDSLHQDTEKNTSGKDLDRKPNVLVMFMDAVARRQFYRKLAKTSSMIADLTSGPDDTTAGRPELHEFFRYHAIGFNTNDNSRVVYTGHPEERKPAALPIWKDFHDAGYITSRVEDNCEDWSTQYTGIATSQYFDHELQSPFCLPPYYALTGNPFGNFDGPYSIVRRCLHGDKVHNYAFDYMNKFRKAYPDKPWFQMGSFIEGHEGTGEVLLTIDDDLSKFMKGMEEDGTLDNTIIFIMADHGLHMGINFMFTQSGRIEHMNPYLSVILPPLLAKKYPGLSRGLRHNQQSLVTGYEIHATLKLLASGQDLFSAEDTLEEGGNWRRGTLFDEELEMSRTCEQARIPEEYCKCRAA</sequence>
<feature type="transmembrane region" description="Helical" evidence="2">
    <location>
        <begin position="229"/>
        <end position="248"/>
    </location>
</feature>
<keyword evidence="2" id="KW-1133">Transmembrane helix</keyword>
<dbReference type="SUPFAM" id="SSF53649">
    <property type="entry name" value="Alkaline phosphatase-like"/>
    <property type="match status" value="1"/>
</dbReference>
<dbReference type="OrthoDB" id="413313at2759"/>
<dbReference type="PANTHER" id="PTHR10974:SF1">
    <property type="entry name" value="FI08016P-RELATED"/>
    <property type="match status" value="1"/>
</dbReference>
<proteinExistence type="predicted"/>
<protein>
    <recommendedName>
        <fullName evidence="5">DUF229-domain-containing protein</fullName>
    </recommendedName>
</protein>
<evidence type="ECO:0000313" key="3">
    <source>
        <dbReference type="EMBL" id="GJJ71030.1"/>
    </source>
</evidence>
<feature type="transmembrane region" description="Helical" evidence="2">
    <location>
        <begin position="165"/>
        <end position="183"/>
    </location>
</feature>
<keyword evidence="4" id="KW-1185">Reference proteome</keyword>
<feature type="compositionally biased region" description="Low complexity" evidence="1">
    <location>
        <begin position="18"/>
        <end position="29"/>
    </location>
</feature>
<dbReference type="EMBL" id="BQFW01000004">
    <property type="protein sequence ID" value="GJJ71030.1"/>
    <property type="molecule type" value="Genomic_DNA"/>
</dbReference>
<comment type="caution">
    <text evidence="3">The sequence shown here is derived from an EMBL/GenBank/DDBJ whole genome shotgun (WGS) entry which is preliminary data.</text>
</comment>
<dbReference type="Pfam" id="PF02995">
    <property type="entry name" value="DUF229"/>
    <property type="match status" value="1"/>
</dbReference>
<accession>A0A9P3H6P3</accession>
<feature type="region of interest" description="Disordered" evidence="1">
    <location>
        <begin position="1"/>
        <end position="93"/>
    </location>
</feature>
<dbReference type="InterPro" id="IPR017850">
    <property type="entry name" value="Alkaline_phosphatase_core_sf"/>
</dbReference>
<dbReference type="InterPro" id="IPR004245">
    <property type="entry name" value="DUF229"/>
</dbReference>
<feature type="compositionally biased region" description="Pro residues" evidence="1">
    <location>
        <begin position="1"/>
        <end position="12"/>
    </location>
</feature>
<feature type="transmembrane region" description="Helical" evidence="2">
    <location>
        <begin position="101"/>
        <end position="120"/>
    </location>
</feature>
<dbReference type="GO" id="GO:0005615">
    <property type="term" value="C:extracellular space"/>
    <property type="evidence" value="ECO:0007669"/>
    <property type="project" value="TreeGrafter"/>
</dbReference>